<evidence type="ECO:0000313" key="2">
    <source>
        <dbReference type="Proteomes" id="UP000824142"/>
    </source>
</evidence>
<dbReference type="AlphaFoldDB" id="A0A9D1SM40"/>
<gene>
    <name evidence="1" type="ORF">IAC63_02535</name>
</gene>
<reference evidence="1" key="2">
    <citation type="journal article" date="2021" name="PeerJ">
        <title>Extensive microbial diversity within the chicken gut microbiome revealed by metagenomics and culture.</title>
        <authorList>
            <person name="Gilroy R."/>
            <person name="Ravi A."/>
            <person name="Getino M."/>
            <person name="Pursley I."/>
            <person name="Horton D.L."/>
            <person name="Alikhan N.F."/>
            <person name="Baker D."/>
            <person name="Gharbi K."/>
            <person name="Hall N."/>
            <person name="Watson M."/>
            <person name="Adriaenssens E.M."/>
            <person name="Foster-Nyarko E."/>
            <person name="Jarju S."/>
            <person name="Secka A."/>
            <person name="Antonio M."/>
            <person name="Oren A."/>
            <person name="Chaudhuri R.R."/>
            <person name="La Ragione R."/>
            <person name="Hildebrand F."/>
            <person name="Pallen M.J."/>
        </authorList>
    </citation>
    <scope>NUCLEOTIDE SEQUENCE</scope>
    <source>
        <strain evidence="1">CHK136-897</strain>
    </source>
</reference>
<protein>
    <submittedName>
        <fullName evidence="1">Uncharacterized protein</fullName>
    </submittedName>
</protein>
<comment type="caution">
    <text evidence="1">The sequence shown here is derived from an EMBL/GenBank/DDBJ whole genome shotgun (WGS) entry which is preliminary data.</text>
</comment>
<organism evidence="1 2">
    <name type="scientific">Candidatus Enterousia avicola</name>
    <dbReference type="NCBI Taxonomy" id="2840787"/>
    <lineage>
        <taxon>Bacteria</taxon>
        <taxon>Pseudomonadati</taxon>
        <taxon>Pseudomonadota</taxon>
        <taxon>Alphaproteobacteria</taxon>
        <taxon>Candidatus Enterousia</taxon>
    </lineage>
</organism>
<dbReference type="Proteomes" id="UP000824142">
    <property type="component" value="Unassembled WGS sequence"/>
</dbReference>
<dbReference type="EMBL" id="DVNO01000021">
    <property type="protein sequence ID" value="HIU65494.1"/>
    <property type="molecule type" value="Genomic_DNA"/>
</dbReference>
<proteinExistence type="predicted"/>
<name>A0A9D1SM40_9PROT</name>
<evidence type="ECO:0000313" key="1">
    <source>
        <dbReference type="EMBL" id="HIU65494.1"/>
    </source>
</evidence>
<accession>A0A9D1SM40</accession>
<sequence>MKSSRSIIHYSLFAALIGMTPMYADAGLRVGNHSRSYAEAYRQVNALQNPDINAVTTPIATTASEDTENNLPVRVADETLVEQIKSGDADSPVAFNQLEQCSMIYPTGEFEWDSPSLGSKAGISDTCVAVVELRGYQAAADGSDLVLARAKLAAGDTFKCNISSFPESSMIVQAVESFTFPADAEPTMEDVEKQLNQEQKQNAGLKIAAGTVLGALAGNIVGEGERGSDSLFGTGKEKIQSSIIGGVTGAALMAGNSYAGKVAGDVILSTGVNAAAGSVVGNIVATGDSVLRIEDCKLPTGENTTCLWGYVAESTPLTPDEQAYYDISNAVTYVCNKNSTGCKAETLVSIKLDAYPNIDIESIEEQQFQTILSDSKYQYFMAINDKNEISFVPADGSTENVDTSKGIFAKVSSAARVDRQVPAMIKMRDKAFGMNSSDWREWKKKYGATAEIYGRSTTGDAYDLQNSTGLDIQNFYPMKVEASDGGLIDYGNKARLKSTLIGAGVGGALGGFSAYQGAQLDIQNRWTTAVREYEDSLNKVYCATGTRYLSKYNDTVFIPNMTTTE</sequence>
<reference evidence="1" key="1">
    <citation type="submission" date="2020-10" db="EMBL/GenBank/DDBJ databases">
        <authorList>
            <person name="Gilroy R."/>
        </authorList>
    </citation>
    <scope>NUCLEOTIDE SEQUENCE</scope>
    <source>
        <strain evidence="1">CHK136-897</strain>
    </source>
</reference>